<evidence type="ECO:0000313" key="3">
    <source>
        <dbReference type="Proteomes" id="UP000199076"/>
    </source>
</evidence>
<dbReference type="PROSITE" id="PS51740">
    <property type="entry name" value="SPOVT_ABRB"/>
    <property type="match status" value="1"/>
</dbReference>
<dbReference type="InterPro" id="IPR007159">
    <property type="entry name" value="SpoVT-AbrB_dom"/>
</dbReference>
<evidence type="ECO:0000313" key="2">
    <source>
        <dbReference type="EMBL" id="SDF03259.1"/>
    </source>
</evidence>
<keyword evidence="3" id="KW-1185">Reference proteome</keyword>
<dbReference type="EMBL" id="FNBK01000003">
    <property type="protein sequence ID" value="SDF03259.1"/>
    <property type="molecule type" value="Genomic_DNA"/>
</dbReference>
<feature type="domain" description="SpoVT-AbrB" evidence="1">
    <location>
        <begin position="1"/>
        <end position="45"/>
    </location>
</feature>
<dbReference type="GO" id="GO:0003677">
    <property type="term" value="F:DNA binding"/>
    <property type="evidence" value="ECO:0007669"/>
    <property type="project" value="InterPro"/>
</dbReference>
<dbReference type="InterPro" id="IPR037914">
    <property type="entry name" value="SpoVT-AbrB_sf"/>
</dbReference>
<dbReference type="SMART" id="SM00966">
    <property type="entry name" value="SpoVT_AbrB"/>
    <property type="match status" value="1"/>
</dbReference>
<evidence type="ECO:0000259" key="1">
    <source>
        <dbReference type="PROSITE" id="PS51740"/>
    </source>
</evidence>
<dbReference type="PANTHER" id="PTHR34860">
    <property type="entry name" value="REPRESSOR-LIKE PROTEIN SSO7C3"/>
    <property type="match status" value="1"/>
</dbReference>
<dbReference type="RefSeq" id="WP_092688787.1">
    <property type="nucleotide sequence ID" value="NZ_FNBK01000003.1"/>
</dbReference>
<accession>A0A1G7HTA1</accession>
<dbReference type="InterPro" id="IPR052975">
    <property type="entry name" value="Repressor-like_regulatory"/>
</dbReference>
<dbReference type="OrthoDB" id="30861at2157"/>
<dbReference type="AlphaFoldDB" id="A0A1G7HTA1"/>
<proteinExistence type="predicted"/>
<name>A0A1G7HTA1_9EURY</name>
<dbReference type="Proteomes" id="UP000199076">
    <property type="component" value="Unassembled WGS sequence"/>
</dbReference>
<reference evidence="3" key="1">
    <citation type="submission" date="2016-10" db="EMBL/GenBank/DDBJ databases">
        <authorList>
            <person name="Varghese N."/>
            <person name="Submissions S."/>
        </authorList>
    </citation>
    <scope>NUCLEOTIDE SEQUENCE [LARGE SCALE GENOMIC DNA]</scope>
    <source>
        <strain evidence="3">IBRC-M 10760</strain>
    </source>
</reference>
<protein>
    <submittedName>
        <fullName evidence="2">Looped-hinge helix DNA binding domain-containing protein, AbrB family</fullName>
    </submittedName>
</protein>
<organism evidence="2 3">
    <name type="scientific">Halorientalis regularis</name>
    <dbReference type="NCBI Taxonomy" id="660518"/>
    <lineage>
        <taxon>Archaea</taxon>
        <taxon>Methanobacteriati</taxon>
        <taxon>Methanobacteriota</taxon>
        <taxon>Stenosarchaea group</taxon>
        <taxon>Halobacteria</taxon>
        <taxon>Halobacteriales</taxon>
        <taxon>Haloarculaceae</taxon>
        <taxon>Halorientalis</taxon>
    </lineage>
</organism>
<dbReference type="STRING" id="660518.SAMN05216218_103139"/>
<dbReference type="Gene3D" id="2.10.260.10">
    <property type="match status" value="1"/>
</dbReference>
<gene>
    <name evidence="2" type="ORF">SAMN05216218_103139</name>
</gene>
<dbReference type="Pfam" id="PF04014">
    <property type="entry name" value="MazE_antitoxin"/>
    <property type="match status" value="1"/>
</dbReference>
<dbReference type="PANTHER" id="PTHR34860:SF6">
    <property type="entry name" value="REPRESSOR-LIKE PROTEIN SSO7C3"/>
    <property type="match status" value="1"/>
</dbReference>
<dbReference type="NCBIfam" id="TIGR01439">
    <property type="entry name" value="lp_hng_hel_AbrB"/>
    <property type="match status" value="1"/>
</dbReference>
<dbReference type="SUPFAM" id="SSF89447">
    <property type="entry name" value="AbrB/MazE/MraZ-like"/>
    <property type="match status" value="1"/>
</dbReference>
<sequence>MTRVTEKGQVTIPKSIREELGIRPGDEITFVETEEGYVVRKDVDESRFEKWRGVADTDDTVTDRMDELRETR</sequence>